<dbReference type="AlphaFoldDB" id="A0A6N3GY45"/>
<protein>
    <recommendedName>
        <fullName evidence="6">Fimbrial-type adhesion domain-containing protein</fullName>
    </recommendedName>
</protein>
<keyword evidence="3 5" id="KW-0732">Signal</keyword>
<dbReference type="Gene3D" id="2.60.40.1090">
    <property type="entry name" value="Fimbrial-type adhesion domain"/>
    <property type="match status" value="1"/>
</dbReference>
<feature type="signal peptide" evidence="5">
    <location>
        <begin position="1"/>
        <end position="23"/>
    </location>
</feature>
<dbReference type="InterPro" id="IPR050263">
    <property type="entry name" value="Bact_Fimbrial_Adh_Pro"/>
</dbReference>
<dbReference type="GO" id="GO:0043709">
    <property type="term" value="P:cell adhesion involved in single-species biofilm formation"/>
    <property type="evidence" value="ECO:0007669"/>
    <property type="project" value="TreeGrafter"/>
</dbReference>
<evidence type="ECO:0000256" key="3">
    <source>
        <dbReference type="ARBA" id="ARBA00022729"/>
    </source>
</evidence>
<dbReference type="Gene3D" id="2.60.40.3310">
    <property type="match status" value="1"/>
</dbReference>
<feature type="domain" description="Fimbrial-type adhesion" evidence="6">
    <location>
        <begin position="214"/>
        <end position="379"/>
    </location>
</feature>
<evidence type="ECO:0000313" key="7">
    <source>
        <dbReference type="EMBL" id="VYU68890.1"/>
    </source>
</evidence>
<dbReference type="Pfam" id="PF00419">
    <property type="entry name" value="Fimbrial"/>
    <property type="match status" value="1"/>
</dbReference>
<dbReference type="PANTHER" id="PTHR33420:SF3">
    <property type="entry name" value="FIMBRIAL SUBUNIT ELFA"/>
    <property type="match status" value="1"/>
</dbReference>
<feature type="chain" id="PRO_5026929886" description="Fimbrial-type adhesion domain-containing protein" evidence="5">
    <location>
        <begin position="24"/>
        <end position="380"/>
    </location>
</feature>
<name>A0A6N3GY45_9ENTR</name>
<evidence type="ECO:0000259" key="6">
    <source>
        <dbReference type="Pfam" id="PF00419"/>
    </source>
</evidence>
<dbReference type="SUPFAM" id="SSF49401">
    <property type="entry name" value="Bacterial adhesins"/>
    <property type="match status" value="1"/>
</dbReference>
<organism evidence="7">
    <name type="scientific">Phytobacter massiliensis</name>
    <dbReference type="NCBI Taxonomy" id="1485952"/>
    <lineage>
        <taxon>Bacteria</taxon>
        <taxon>Pseudomonadati</taxon>
        <taxon>Pseudomonadota</taxon>
        <taxon>Gammaproteobacteria</taxon>
        <taxon>Enterobacterales</taxon>
        <taxon>Enterobacteriaceae</taxon>
        <taxon>Phytobacter</taxon>
    </lineage>
</organism>
<dbReference type="RefSeq" id="WP_156566846.1">
    <property type="nucleotide sequence ID" value="NZ_CACRTZ010000033.1"/>
</dbReference>
<dbReference type="GO" id="GO:0009289">
    <property type="term" value="C:pilus"/>
    <property type="evidence" value="ECO:0007669"/>
    <property type="project" value="UniProtKB-SubCell"/>
</dbReference>
<comment type="similarity">
    <text evidence="2">Belongs to the fimbrial protein family.</text>
</comment>
<comment type="subcellular location">
    <subcellularLocation>
        <location evidence="1">Fimbrium</location>
    </subcellularLocation>
</comment>
<dbReference type="InterPro" id="IPR036937">
    <property type="entry name" value="Adhesion_dom_fimbrial_sf"/>
</dbReference>
<evidence type="ECO:0000256" key="2">
    <source>
        <dbReference type="ARBA" id="ARBA00006671"/>
    </source>
</evidence>
<dbReference type="EMBL" id="CACRTZ010000033">
    <property type="protein sequence ID" value="VYU68890.1"/>
    <property type="molecule type" value="Genomic_DNA"/>
</dbReference>
<dbReference type="InterPro" id="IPR008966">
    <property type="entry name" value="Adhesion_dom_sf"/>
</dbReference>
<evidence type="ECO:0000256" key="5">
    <source>
        <dbReference type="SAM" id="SignalP"/>
    </source>
</evidence>
<reference evidence="7" key="1">
    <citation type="submission" date="2019-11" db="EMBL/GenBank/DDBJ databases">
        <authorList>
            <person name="Feng L."/>
        </authorList>
    </citation>
    <scope>NUCLEOTIDE SEQUENCE</scope>
    <source>
        <strain evidence="7">EMassiliensisLFYP7</strain>
    </source>
</reference>
<proteinExistence type="inferred from homology"/>
<dbReference type="PANTHER" id="PTHR33420">
    <property type="entry name" value="FIMBRIAL SUBUNIT ELFA-RELATED"/>
    <property type="match status" value="1"/>
</dbReference>
<gene>
    <name evidence="7" type="ORF">EMLFYP7_03499</name>
</gene>
<evidence type="ECO:0000256" key="1">
    <source>
        <dbReference type="ARBA" id="ARBA00004561"/>
    </source>
</evidence>
<accession>A0A6N3GY45</accession>
<sequence>MERFKMRYYVLLGAAFFANSVQAADIPWGTDCKYSVIETAISFPAGIKITLDPNVPVGTTFFEHFINTDLSGAIACDTALSYSYAGQYAYESGGSFVLMSGNGLTSSTGTYPVYKTNIRGVGMVIRSGSRAFPYTSTPTPQTNQKLSYRWGTTFDIDIIKYGDIPLGASTVNVNSLYLPVINRNVVISNSSNTTKLKNGTVTLQRITMGSATFNIVSSTCNTPDVAVDLGKRKIVDTANREGGQFATPWVDASIHLTGCPVFYGTGERSNDVKSKTRNNILTLTLQPGNATTSSEGMMPVDTTGPAASGVGIQLAYGTATSAQPVNFSGGQASAKYTMSSSQGATYTIPLVARYKQTASSLSDVKSGPANGKITYLINYF</sequence>
<keyword evidence="4" id="KW-0281">Fimbrium</keyword>
<dbReference type="InterPro" id="IPR000259">
    <property type="entry name" value="Adhesion_dom_fimbrial"/>
</dbReference>
<evidence type="ECO:0000256" key="4">
    <source>
        <dbReference type="ARBA" id="ARBA00023263"/>
    </source>
</evidence>